<dbReference type="InterPro" id="IPR001254">
    <property type="entry name" value="Trypsin_dom"/>
</dbReference>
<dbReference type="PROSITE" id="PS00135">
    <property type="entry name" value="TRYPSIN_SER"/>
    <property type="match status" value="1"/>
</dbReference>
<keyword evidence="5" id="KW-1185">Reference proteome</keyword>
<evidence type="ECO:0000256" key="1">
    <source>
        <dbReference type="ARBA" id="ARBA00024195"/>
    </source>
</evidence>
<protein>
    <recommendedName>
        <fullName evidence="3">Peptidase S1 domain-containing protein</fullName>
    </recommendedName>
</protein>
<dbReference type="SMART" id="SM00020">
    <property type="entry name" value="Tryp_SPc"/>
    <property type="match status" value="1"/>
</dbReference>
<dbReference type="GO" id="GO:0006508">
    <property type="term" value="P:proteolysis"/>
    <property type="evidence" value="ECO:0007669"/>
    <property type="project" value="InterPro"/>
</dbReference>
<dbReference type="InterPro" id="IPR009003">
    <property type="entry name" value="Peptidase_S1_PA"/>
</dbReference>
<reference evidence="4" key="1">
    <citation type="submission" date="2021-03" db="EMBL/GenBank/DDBJ databases">
        <title>Chromosome level genome of the anhydrobiotic midge Polypedilum vanderplanki.</title>
        <authorList>
            <person name="Yoshida Y."/>
            <person name="Kikawada T."/>
            <person name="Gusev O."/>
        </authorList>
    </citation>
    <scope>NUCLEOTIDE SEQUENCE</scope>
    <source>
        <strain evidence="4">NIAS01</strain>
        <tissue evidence="4">Whole body or cell culture</tissue>
    </source>
</reference>
<gene>
    <name evidence="4" type="ORF">PVAND_016403</name>
</gene>
<feature type="signal peptide" evidence="2">
    <location>
        <begin position="1"/>
        <end position="15"/>
    </location>
</feature>
<accession>A0A9J6BFT9</accession>
<dbReference type="GO" id="GO:0004252">
    <property type="term" value="F:serine-type endopeptidase activity"/>
    <property type="evidence" value="ECO:0007669"/>
    <property type="project" value="InterPro"/>
</dbReference>
<feature type="domain" description="Peptidase S1" evidence="3">
    <location>
        <begin position="45"/>
        <end position="243"/>
    </location>
</feature>
<dbReference type="Proteomes" id="UP001107558">
    <property type="component" value="Chromosome 4"/>
</dbReference>
<organism evidence="4 5">
    <name type="scientific">Polypedilum vanderplanki</name>
    <name type="common">Sleeping chironomid midge</name>
    <dbReference type="NCBI Taxonomy" id="319348"/>
    <lineage>
        <taxon>Eukaryota</taxon>
        <taxon>Metazoa</taxon>
        <taxon>Ecdysozoa</taxon>
        <taxon>Arthropoda</taxon>
        <taxon>Hexapoda</taxon>
        <taxon>Insecta</taxon>
        <taxon>Pterygota</taxon>
        <taxon>Neoptera</taxon>
        <taxon>Endopterygota</taxon>
        <taxon>Diptera</taxon>
        <taxon>Nematocera</taxon>
        <taxon>Chironomoidea</taxon>
        <taxon>Chironomidae</taxon>
        <taxon>Chironominae</taxon>
        <taxon>Polypedilum</taxon>
        <taxon>Polypedilum</taxon>
    </lineage>
</organism>
<dbReference type="PROSITE" id="PS50240">
    <property type="entry name" value="TRYPSIN_DOM"/>
    <property type="match status" value="1"/>
</dbReference>
<evidence type="ECO:0000313" key="5">
    <source>
        <dbReference type="Proteomes" id="UP001107558"/>
    </source>
</evidence>
<dbReference type="CDD" id="cd00190">
    <property type="entry name" value="Tryp_SPc"/>
    <property type="match status" value="1"/>
</dbReference>
<dbReference type="AlphaFoldDB" id="A0A9J6BFT9"/>
<dbReference type="SUPFAM" id="SSF50494">
    <property type="entry name" value="Trypsin-like serine proteases"/>
    <property type="match status" value="1"/>
</dbReference>
<dbReference type="InterPro" id="IPR033116">
    <property type="entry name" value="TRYPSIN_SER"/>
</dbReference>
<evidence type="ECO:0000256" key="2">
    <source>
        <dbReference type="SAM" id="SignalP"/>
    </source>
</evidence>
<dbReference type="InterPro" id="IPR051333">
    <property type="entry name" value="CLIP_Serine_Protease"/>
</dbReference>
<dbReference type="Pfam" id="PF00089">
    <property type="entry name" value="Trypsin"/>
    <property type="match status" value="1"/>
</dbReference>
<evidence type="ECO:0000313" key="4">
    <source>
        <dbReference type="EMBL" id="KAG5668463.1"/>
    </source>
</evidence>
<sequence>MKLLLLALFAAVALAQENYDGPEYAPFDASEIIPVEDFPGFWTIAAHCPIGSSSTLVIAGAHNRNVVEPNQQRRTVPSSGYRIHANYNPSNLNNDIAILITPTPNFAFGAHVQAARMPTAFASELFVGETARSTGWGRTTNTGATSAVLRKAYNPVITNAACSAVYGGSVVIASVICIATSGVNQGTCNGDSGGVLSVPRAGDTRPIQIGVTSFVAAAGCVAGFPSGFARVTSFLTWINNNQNP</sequence>
<dbReference type="Gene3D" id="2.40.10.10">
    <property type="entry name" value="Trypsin-like serine proteases"/>
    <property type="match status" value="1"/>
</dbReference>
<name>A0A9J6BFT9_POLVA</name>
<dbReference type="EMBL" id="JADBJN010000004">
    <property type="protein sequence ID" value="KAG5668463.1"/>
    <property type="molecule type" value="Genomic_DNA"/>
</dbReference>
<proteinExistence type="inferred from homology"/>
<dbReference type="PANTHER" id="PTHR24260:SF134">
    <property type="entry name" value="AT07769P-RELATED"/>
    <property type="match status" value="1"/>
</dbReference>
<comment type="similarity">
    <text evidence="1">Belongs to the peptidase S1 family. CLIP subfamily.</text>
</comment>
<dbReference type="OrthoDB" id="5565075at2759"/>
<comment type="caution">
    <text evidence="4">The sequence shown here is derived from an EMBL/GenBank/DDBJ whole genome shotgun (WGS) entry which is preliminary data.</text>
</comment>
<keyword evidence="2" id="KW-0732">Signal</keyword>
<evidence type="ECO:0000259" key="3">
    <source>
        <dbReference type="PROSITE" id="PS50240"/>
    </source>
</evidence>
<dbReference type="InterPro" id="IPR043504">
    <property type="entry name" value="Peptidase_S1_PA_chymotrypsin"/>
</dbReference>
<dbReference type="PANTHER" id="PTHR24260">
    <property type="match status" value="1"/>
</dbReference>
<feature type="chain" id="PRO_5039917373" description="Peptidase S1 domain-containing protein" evidence="2">
    <location>
        <begin position="16"/>
        <end position="244"/>
    </location>
</feature>